<evidence type="ECO:0000313" key="2">
    <source>
        <dbReference type="Proteomes" id="UP000039217"/>
    </source>
</evidence>
<sequence>MWGCPKIFAGGDSHGSSWLSSSLWRSSFSWWWKVLVRGWPWSRWGGGSHSVWPWVFLWVVQPFSASRLSGSQARVRSVMSVRPVLVQAVTWWAWLW</sequence>
<reference evidence="1 2" key="1">
    <citation type="submission" date="2015-03" db="EMBL/GenBank/DDBJ databases">
        <authorList>
            <consortium name="Pathogen Informatics"/>
        </authorList>
    </citation>
    <scope>NUCLEOTIDE SEQUENCE [LARGE SCALE GENOMIC DNA]</scope>
    <source>
        <strain evidence="1 2">D00501624</strain>
    </source>
</reference>
<accession>A0A0T9Z3R0</accession>
<evidence type="ECO:0000313" key="1">
    <source>
        <dbReference type="EMBL" id="CNX03273.1"/>
    </source>
</evidence>
<dbReference type="EMBL" id="CQQC01002631">
    <property type="protein sequence ID" value="CNX03273.1"/>
    <property type="molecule type" value="Genomic_DNA"/>
</dbReference>
<gene>
    <name evidence="1" type="ORF">ERS007661_04422</name>
</gene>
<protein>
    <submittedName>
        <fullName evidence="1">Uncharacterized protein</fullName>
    </submittedName>
</protein>
<name>A0A0T9Z3R0_MYCTX</name>
<organism evidence="1 2">
    <name type="scientific">Mycobacterium tuberculosis</name>
    <dbReference type="NCBI Taxonomy" id="1773"/>
    <lineage>
        <taxon>Bacteria</taxon>
        <taxon>Bacillati</taxon>
        <taxon>Actinomycetota</taxon>
        <taxon>Actinomycetes</taxon>
        <taxon>Mycobacteriales</taxon>
        <taxon>Mycobacteriaceae</taxon>
        <taxon>Mycobacterium</taxon>
        <taxon>Mycobacterium tuberculosis complex</taxon>
    </lineage>
</organism>
<dbReference type="Proteomes" id="UP000039217">
    <property type="component" value="Unassembled WGS sequence"/>
</dbReference>
<dbReference type="AlphaFoldDB" id="A0A0T9Z3R0"/>
<proteinExistence type="predicted"/>